<gene>
    <name evidence="1" type="ORF">AKAME5_002214700</name>
</gene>
<evidence type="ECO:0000313" key="2">
    <source>
        <dbReference type="Proteomes" id="UP001279410"/>
    </source>
</evidence>
<reference evidence="1" key="1">
    <citation type="submission" date="2022-08" db="EMBL/GenBank/DDBJ databases">
        <title>Genome sequencing of akame (Lates japonicus).</title>
        <authorList>
            <person name="Hashiguchi Y."/>
            <person name="Takahashi H."/>
        </authorList>
    </citation>
    <scope>NUCLEOTIDE SEQUENCE</scope>
    <source>
        <strain evidence="1">Kochi</strain>
    </source>
</reference>
<name>A0AAD3ND49_LATJO</name>
<comment type="caution">
    <text evidence="1">The sequence shown here is derived from an EMBL/GenBank/DDBJ whole genome shotgun (WGS) entry which is preliminary data.</text>
</comment>
<accession>A0AAD3ND49</accession>
<dbReference type="EMBL" id="BRZM01000449">
    <property type="protein sequence ID" value="GLD70828.1"/>
    <property type="molecule type" value="Genomic_DNA"/>
</dbReference>
<dbReference type="Proteomes" id="UP001279410">
    <property type="component" value="Unassembled WGS sequence"/>
</dbReference>
<evidence type="ECO:0000313" key="1">
    <source>
        <dbReference type="EMBL" id="GLD70828.1"/>
    </source>
</evidence>
<keyword evidence="2" id="KW-1185">Reference proteome</keyword>
<proteinExistence type="predicted"/>
<dbReference type="AlphaFoldDB" id="A0AAD3ND49"/>
<sequence length="75" mass="8021">MCSERHLECPECEGWRGEVRVFGATPLTAGHASAVGWSLEVGVQSGSCHSSEERSKVDFHRTSPFLPLPGGVLPA</sequence>
<organism evidence="1 2">
    <name type="scientific">Lates japonicus</name>
    <name type="common">Japanese lates</name>
    <dbReference type="NCBI Taxonomy" id="270547"/>
    <lineage>
        <taxon>Eukaryota</taxon>
        <taxon>Metazoa</taxon>
        <taxon>Chordata</taxon>
        <taxon>Craniata</taxon>
        <taxon>Vertebrata</taxon>
        <taxon>Euteleostomi</taxon>
        <taxon>Actinopterygii</taxon>
        <taxon>Neopterygii</taxon>
        <taxon>Teleostei</taxon>
        <taxon>Neoteleostei</taxon>
        <taxon>Acanthomorphata</taxon>
        <taxon>Carangaria</taxon>
        <taxon>Carangaria incertae sedis</taxon>
        <taxon>Centropomidae</taxon>
        <taxon>Lates</taxon>
    </lineage>
</organism>
<protein>
    <submittedName>
        <fullName evidence="1">Uncharacterized protein</fullName>
    </submittedName>
</protein>